<name>A0A7G9WCE8_ALKCA</name>
<keyword evidence="1" id="KW-0446">Lipid-binding</keyword>
<dbReference type="InterPro" id="IPR003797">
    <property type="entry name" value="DegV"/>
</dbReference>
<dbReference type="PANTHER" id="PTHR33434:SF2">
    <property type="entry name" value="FATTY ACID-BINDING PROTEIN TM_1468"/>
    <property type="match status" value="1"/>
</dbReference>
<dbReference type="KEGG" id="acae:HYG86_17065"/>
<dbReference type="Gene3D" id="3.40.50.10170">
    <property type="match status" value="1"/>
</dbReference>
<dbReference type="AlphaFoldDB" id="A0A7G9WCE8"/>
<dbReference type="PANTHER" id="PTHR33434">
    <property type="entry name" value="DEGV DOMAIN-CONTAINING PROTEIN DR_1986-RELATED"/>
    <property type="match status" value="1"/>
</dbReference>
<protein>
    <submittedName>
        <fullName evidence="2">DegV family protein</fullName>
    </submittedName>
</protein>
<evidence type="ECO:0000256" key="1">
    <source>
        <dbReference type="ARBA" id="ARBA00023121"/>
    </source>
</evidence>
<organism evidence="2 3">
    <name type="scientific">Alkalicella caledoniensis</name>
    <dbReference type="NCBI Taxonomy" id="2731377"/>
    <lineage>
        <taxon>Bacteria</taxon>
        <taxon>Bacillati</taxon>
        <taxon>Bacillota</taxon>
        <taxon>Clostridia</taxon>
        <taxon>Eubacteriales</taxon>
        <taxon>Proteinivoracaceae</taxon>
        <taxon>Alkalicella</taxon>
    </lineage>
</organism>
<dbReference type="InterPro" id="IPR043168">
    <property type="entry name" value="DegV_C"/>
</dbReference>
<dbReference type="Proteomes" id="UP000516160">
    <property type="component" value="Chromosome"/>
</dbReference>
<accession>A0A7G9WCE8</accession>
<proteinExistence type="predicted"/>
<evidence type="ECO:0000313" key="2">
    <source>
        <dbReference type="EMBL" id="QNO16360.1"/>
    </source>
</evidence>
<dbReference type="SUPFAM" id="SSF82549">
    <property type="entry name" value="DAK1/DegV-like"/>
    <property type="match status" value="1"/>
</dbReference>
<dbReference type="EMBL" id="CP058559">
    <property type="protein sequence ID" value="QNO16360.1"/>
    <property type="molecule type" value="Genomic_DNA"/>
</dbReference>
<dbReference type="InterPro" id="IPR050270">
    <property type="entry name" value="DegV_domain_contain"/>
</dbReference>
<dbReference type="Pfam" id="PF02645">
    <property type="entry name" value="DegV"/>
    <property type="match status" value="2"/>
</dbReference>
<keyword evidence="3" id="KW-1185">Reference proteome</keyword>
<dbReference type="Gene3D" id="3.30.1180.10">
    <property type="match status" value="1"/>
</dbReference>
<dbReference type="PROSITE" id="PS51482">
    <property type="entry name" value="DEGV"/>
    <property type="match status" value="1"/>
</dbReference>
<evidence type="ECO:0000313" key="3">
    <source>
        <dbReference type="Proteomes" id="UP000516160"/>
    </source>
</evidence>
<dbReference type="RefSeq" id="WP_213166751.1">
    <property type="nucleotide sequence ID" value="NZ_CP058559.1"/>
</dbReference>
<gene>
    <name evidence="2" type="ORF">HYG86_17065</name>
</gene>
<sequence length="280" mass="30505">MGNIVIVTDSTADLPLGLAEELNVHIIPLKIQVGSVAYKDGVDFSIDEYCRKSKEGCKDISTSQPSPAEFMELYQELGKEYNIIISIHISSKLSGTVSSASIATTMLGEGYDITVIDSKLASMALGALVVEAGKACKEGYGKEEIINIINKKREQINGFLLSESDQLFSTLLNVQLDDEDKDNFKIFTFNQDQGTFSLVEGHRNKLKAINSLLNLAISGLEQDKRYKIAITHCDNLEDAIKLRDLLSDSVSYDELIISETSSVVGANIGLGSVGIIVYPV</sequence>
<dbReference type="GO" id="GO:0008289">
    <property type="term" value="F:lipid binding"/>
    <property type="evidence" value="ECO:0007669"/>
    <property type="project" value="UniProtKB-KW"/>
</dbReference>
<dbReference type="NCBIfam" id="TIGR00762">
    <property type="entry name" value="DegV"/>
    <property type="match status" value="1"/>
</dbReference>
<reference evidence="2 3" key="1">
    <citation type="submission" date="2020-07" db="EMBL/GenBank/DDBJ databases">
        <title>Alkalicella. sp. LB2 genome.</title>
        <authorList>
            <person name="Postec A."/>
            <person name="Quemeneur M."/>
        </authorList>
    </citation>
    <scope>NUCLEOTIDE SEQUENCE [LARGE SCALE GENOMIC DNA]</scope>
    <source>
        <strain evidence="2 3">LB2</strain>
    </source>
</reference>